<sequence length="294" mass="34353">MIYAYFFVLYCLIYVNCSPQAKKISRLVTLTTIKEEQDKLSPNDEISQRSLISDIEPINDANKQNTTALTPYFRRCCKAKNLPPPCIEMCDFRITPEEAREYALIHKCPLQNMQDYLSCMSNNMNNTDCCESEGVIQGRLAMCQPLCNPSQFNDFPKNSRDMAKYFRCQAVIHKITTCHMLNYHKSLDSIRPIFMKNDTRPTDRQTTNKTIEMNYHSFEFLPRPHGMKYSSKNLQLAIAGAGCCDGRLFSQPGHLCGRFERRQRWFLWEIPPKMQQLVQKDYCPNIQIFRMDML</sequence>
<reference evidence="4" key="1">
    <citation type="submission" date="2022-11" db="UniProtKB">
        <authorList>
            <consortium name="WormBaseParasite"/>
        </authorList>
    </citation>
    <scope>IDENTIFICATION</scope>
</reference>
<feature type="signal peptide" evidence="1">
    <location>
        <begin position="1"/>
        <end position="17"/>
    </location>
</feature>
<proteinExistence type="predicted"/>
<keyword evidence="1" id="KW-0732">Signal</keyword>
<accession>A0A915K210</accession>
<name>A0A915K210_ROMCU</name>
<dbReference type="AlphaFoldDB" id="A0A915K210"/>
<feature type="domain" description="Domain of unknown function DB" evidence="2">
    <location>
        <begin position="76"/>
        <end position="179"/>
    </location>
</feature>
<dbReference type="InterPro" id="IPR002602">
    <property type="entry name" value="DB"/>
</dbReference>
<protein>
    <recommendedName>
        <fullName evidence="2">Domain of unknown function DB domain-containing protein</fullName>
    </recommendedName>
</protein>
<feature type="chain" id="PRO_5037771453" description="Domain of unknown function DB domain-containing protein" evidence="1">
    <location>
        <begin position="18"/>
        <end position="294"/>
    </location>
</feature>
<dbReference type="Pfam" id="PF01682">
    <property type="entry name" value="DB"/>
    <property type="match status" value="1"/>
</dbReference>
<organism evidence="3 4">
    <name type="scientific">Romanomermis culicivorax</name>
    <name type="common">Nematode worm</name>
    <dbReference type="NCBI Taxonomy" id="13658"/>
    <lineage>
        <taxon>Eukaryota</taxon>
        <taxon>Metazoa</taxon>
        <taxon>Ecdysozoa</taxon>
        <taxon>Nematoda</taxon>
        <taxon>Enoplea</taxon>
        <taxon>Dorylaimia</taxon>
        <taxon>Mermithida</taxon>
        <taxon>Mermithoidea</taxon>
        <taxon>Mermithidae</taxon>
        <taxon>Romanomermis</taxon>
    </lineage>
</organism>
<dbReference type="WBParaSite" id="nRc.2.0.1.t32843-RA">
    <property type="protein sequence ID" value="nRc.2.0.1.t32843-RA"/>
    <property type="gene ID" value="nRc.2.0.1.g32843"/>
</dbReference>
<dbReference type="PANTHER" id="PTHR21679">
    <property type="entry name" value="DOMAIN OF UNKNOWN FUNCTION DB DOMAIN-CONTAINING PROTEIN-RELATED"/>
    <property type="match status" value="1"/>
</dbReference>
<dbReference type="Proteomes" id="UP000887565">
    <property type="component" value="Unplaced"/>
</dbReference>
<evidence type="ECO:0000313" key="4">
    <source>
        <dbReference type="WBParaSite" id="nRc.2.0.1.t32843-RA"/>
    </source>
</evidence>
<evidence type="ECO:0000313" key="3">
    <source>
        <dbReference type="Proteomes" id="UP000887565"/>
    </source>
</evidence>
<evidence type="ECO:0000256" key="1">
    <source>
        <dbReference type="SAM" id="SignalP"/>
    </source>
</evidence>
<evidence type="ECO:0000259" key="2">
    <source>
        <dbReference type="Pfam" id="PF01682"/>
    </source>
</evidence>
<keyword evidence="3" id="KW-1185">Reference proteome</keyword>